<dbReference type="InterPro" id="IPR036866">
    <property type="entry name" value="RibonucZ/Hydroxyglut_hydro"/>
</dbReference>
<evidence type="ECO:0000313" key="9">
    <source>
        <dbReference type="EMBL" id="GAA3286137.1"/>
    </source>
</evidence>
<reference evidence="10" key="1">
    <citation type="journal article" date="2019" name="Int. J. Syst. Evol. Microbiol.">
        <title>The Global Catalogue of Microorganisms (GCM) 10K type strain sequencing project: providing services to taxonomists for standard genome sequencing and annotation.</title>
        <authorList>
            <consortium name="The Broad Institute Genomics Platform"/>
            <consortium name="The Broad Institute Genome Sequencing Center for Infectious Disease"/>
            <person name="Wu L."/>
            <person name="Ma J."/>
        </authorList>
    </citation>
    <scope>NUCLEOTIDE SEQUENCE [LARGE SCALE GENOMIC DNA]</scope>
    <source>
        <strain evidence="10">JCM 11483</strain>
    </source>
</reference>
<keyword evidence="4 6" id="KW-1133">Transmembrane helix</keyword>
<feature type="transmembrane region" description="Helical" evidence="6">
    <location>
        <begin position="69"/>
        <end position="89"/>
    </location>
</feature>
<evidence type="ECO:0000256" key="5">
    <source>
        <dbReference type="ARBA" id="ARBA00023136"/>
    </source>
</evidence>
<dbReference type="Gene3D" id="3.60.15.10">
    <property type="entry name" value="Ribonuclease Z/Hydroxyacylglutathione hydrolase-like"/>
    <property type="match status" value="1"/>
</dbReference>
<evidence type="ECO:0000256" key="3">
    <source>
        <dbReference type="ARBA" id="ARBA00022692"/>
    </source>
</evidence>
<dbReference type="Proteomes" id="UP001501736">
    <property type="component" value="Unassembled WGS sequence"/>
</dbReference>
<feature type="transmembrane region" description="Helical" evidence="6">
    <location>
        <begin position="513"/>
        <end position="531"/>
    </location>
</feature>
<feature type="transmembrane region" description="Helical" evidence="6">
    <location>
        <begin position="388"/>
        <end position="410"/>
    </location>
</feature>
<feature type="transmembrane region" description="Helical" evidence="6">
    <location>
        <begin position="359"/>
        <end position="376"/>
    </location>
</feature>
<feature type="transmembrane region" description="Helical" evidence="6">
    <location>
        <begin position="260"/>
        <end position="280"/>
    </location>
</feature>
<dbReference type="RefSeq" id="WP_344720916.1">
    <property type="nucleotide sequence ID" value="NZ_BAAAYG010000007.1"/>
</dbReference>
<keyword evidence="3 6" id="KW-0812">Transmembrane</keyword>
<comment type="subcellular location">
    <subcellularLocation>
        <location evidence="1">Cell membrane</location>
        <topology evidence="1">Multi-pass membrane protein</topology>
    </subcellularLocation>
</comment>
<keyword evidence="2" id="KW-1003">Cell membrane</keyword>
<sequence length="812" mass="83602">MSPRPLDLRLLPAAAGTWAAAAAAVHLDAAGALALGLVLLGGAVLLGVLLAAVLRLLSDGGQSRRLRQTAVHLVLACSLAGAAALTAGLELSGHQESGWDRVVEERAPQQLTLRAISDPRRLAEAGLDGTPRAIVEVEVLTRREAEQPREVEASAVLLLEAEEAGAIHHGERLRGLLQSTPTEPGDRATALLTPFGEPIDQLPPDGWTRLWRVVEPMRTATAEAAESAPGEAPQLLPGMVLGDRSQQSEELTTAMQQAGLSHLTAVSGANCALVLGAVLAGLRLLRLPRWCSPPAAVVTLGAFVLLVHPEPSVIRAAVMGGIGALAIFAGRGRAAFPLLCVCVITLLVVDPWFAMEPAFVLSAAATAGIVLIGTPLQRLLETVMPRWAASVLALACAAQLFVTPLLVPLAEGMSLYAIPANVLAAPLVPLVTVPGTAAAVLAAWLPGLAEAMLWCCGIPAALIAAVGRETADLPQAMVDWPDGGAGAVLGMLYILAALGLVRSLVLRRLSRSGTGVLAAAAAALLALVMPVQAVPGLSGLLAPTPVGSGPGEDWRIAQCDVGQGDMLVVRTGDEEAIVVDAGPAPDPADACLDTLGVAQVRVLVLSHEHQDHVGGVDGVAEGRKVGKVLHGGSRAWDAAAELGLDGVPVHRAEPGVSGRVAGRMPVEWRVVHAAAEAERPNDASAAVHFAVSSRGAPSSPTDGGDRTVDVLTQGDLEAAETRKALDAGMLPEDIDLLKVSHHGARDGGTALITRRRPEVAVISVGEENDYGHPAGVTLQALQAAGTTVYRTDEHGLVTFSLDDGVLRVRTGG</sequence>
<dbReference type="EMBL" id="BAAAYG010000007">
    <property type="protein sequence ID" value="GAA3286137.1"/>
    <property type="molecule type" value="Genomic_DNA"/>
</dbReference>
<comment type="caution">
    <text evidence="9">The sequence shown here is derived from an EMBL/GenBank/DDBJ whole genome shotgun (WGS) entry which is preliminary data.</text>
</comment>
<feature type="transmembrane region" description="Helical" evidence="6">
    <location>
        <begin position="313"/>
        <end position="329"/>
    </location>
</feature>
<gene>
    <name evidence="9" type="ORF">GCM10020260_20330</name>
</gene>
<dbReference type="Pfam" id="PF03772">
    <property type="entry name" value="Competence"/>
    <property type="match status" value="1"/>
</dbReference>
<dbReference type="NCBIfam" id="TIGR00360">
    <property type="entry name" value="ComEC_N-term"/>
    <property type="match status" value="1"/>
</dbReference>
<dbReference type="SUPFAM" id="SSF56281">
    <property type="entry name" value="Metallo-hydrolase/oxidoreductase"/>
    <property type="match status" value="1"/>
</dbReference>
<accession>A0ABP6RDM8</accession>
<evidence type="ECO:0000313" key="10">
    <source>
        <dbReference type="Proteomes" id="UP001501736"/>
    </source>
</evidence>
<dbReference type="PANTHER" id="PTHR30619:SF1">
    <property type="entry name" value="RECOMBINATION PROTEIN 2"/>
    <property type="match status" value="1"/>
</dbReference>
<organism evidence="9 10">
    <name type="scientific">Nesterenkonia halobia</name>
    <dbReference type="NCBI Taxonomy" id="37922"/>
    <lineage>
        <taxon>Bacteria</taxon>
        <taxon>Bacillati</taxon>
        <taxon>Actinomycetota</taxon>
        <taxon>Actinomycetes</taxon>
        <taxon>Micrococcales</taxon>
        <taxon>Micrococcaceae</taxon>
        <taxon>Nesterenkonia</taxon>
    </lineage>
</organism>
<dbReference type="InterPro" id="IPR004477">
    <property type="entry name" value="ComEC_N"/>
</dbReference>
<dbReference type="InterPro" id="IPR052159">
    <property type="entry name" value="Competence_DNA_uptake"/>
</dbReference>
<keyword evidence="5 6" id="KW-0472">Membrane</keyword>
<feature type="domain" description="Metallo-beta-lactamase" evidence="7">
    <location>
        <begin position="560"/>
        <end position="641"/>
    </location>
</feature>
<dbReference type="PANTHER" id="PTHR30619">
    <property type="entry name" value="DNA INTERNALIZATION/COMPETENCE PROTEIN COMEC/REC2"/>
    <property type="match status" value="1"/>
</dbReference>
<proteinExistence type="predicted"/>
<evidence type="ECO:0000259" key="8">
    <source>
        <dbReference type="Pfam" id="PF03772"/>
    </source>
</evidence>
<feature type="transmembrane region" description="Helical" evidence="6">
    <location>
        <begin position="451"/>
        <end position="471"/>
    </location>
</feature>
<evidence type="ECO:0000256" key="1">
    <source>
        <dbReference type="ARBA" id="ARBA00004651"/>
    </source>
</evidence>
<protein>
    <submittedName>
        <fullName evidence="9">ComEC/Rec2 family competence protein</fullName>
    </submittedName>
</protein>
<feature type="transmembrane region" description="Helical" evidence="6">
    <location>
        <begin position="336"/>
        <end position="353"/>
    </location>
</feature>
<dbReference type="InterPro" id="IPR001279">
    <property type="entry name" value="Metallo-B-lactamas"/>
</dbReference>
<keyword evidence="10" id="KW-1185">Reference proteome</keyword>
<evidence type="ECO:0000256" key="4">
    <source>
        <dbReference type="ARBA" id="ARBA00022989"/>
    </source>
</evidence>
<feature type="transmembrane region" description="Helical" evidence="6">
    <location>
        <begin position="483"/>
        <end position="501"/>
    </location>
</feature>
<feature type="domain" description="ComEC/Rec2-related protein" evidence="8">
    <location>
        <begin position="239"/>
        <end position="502"/>
    </location>
</feature>
<evidence type="ECO:0000256" key="6">
    <source>
        <dbReference type="SAM" id="Phobius"/>
    </source>
</evidence>
<evidence type="ECO:0000256" key="2">
    <source>
        <dbReference type="ARBA" id="ARBA00022475"/>
    </source>
</evidence>
<evidence type="ECO:0000259" key="7">
    <source>
        <dbReference type="Pfam" id="PF00753"/>
    </source>
</evidence>
<feature type="transmembrane region" description="Helical" evidence="6">
    <location>
        <begin position="422"/>
        <end position="444"/>
    </location>
</feature>
<name>A0ABP6RDM8_9MICC</name>
<dbReference type="Pfam" id="PF00753">
    <property type="entry name" value="Lactamase_B"/>
    <property type="match status" value="1"/>
</dbReference>
<feature type="transmembrane region" description="Helical" evidence="6">
    <location>
        <begin position="33"/>
        <end position="57"/>
    </location>
</feature>